<feature type="compositionally biased region" description="Basic and acidic residues" evidence="1">
    <location>
        <begin position="7"/>
        <end position="19"/>
    </location>
</feature>
<evidence type="ECO:0000313" key="3">
    <source>
        <dbReference type="Proteomes" id="UP001460270"/>
    </source>
</evidence>
<name>A0AAW0PC88_9GOBI</name>
<evidence type="ECO:0000256" key="1">
    <source>
        <dbReference type="SAM" id="MobiDB-lite"/>
    </source>
</evidence>
<sequence length="78" mass="8872">MEGDQNLENKDKKKHDISEKLNSSDSKKPAVEDTCVGEMPQCKMGNKKVDNMSFMIACTNWVACKNKDKLKDHWGVKI</sequence>
<organism evidence="2 3">
    <name type="scientific">Mugilogobius chulae</name>
    <name type="common">yellowstripe goby</name>
    <dbReference type="NCBI Taxonomy" id="88201"/>
    <lineage>
        <taxon>Eukaryota</taxon>
        <taxon>Metazoa</taxon>
        <taxon>Chordata</taxon>
        <taxon>Craniata</taxon>
        <taxon>Vertebrata</taxon>
        <taxon>Euteleostomi</taxon>
        <taxon>Actinopterygii</taxon>
        <taxon>Neopterygii</taxon>
        <taxon>Teleostei</taxon>
        <taxon>Neoteleostei</taxon>
        <taxon>Acanthomorphata</taxon>
        <taxon>Gobiaria</taxon>
        <taxon>Gobiiformes</taxon>
        <taxon>Gobioidei</taxon>
        <taxon>Gobiidae</taxon>
        <taxon>Gobionellinae</taxon>
        <taxon>Mugilogobius</taxon>
    </lineage>
</organism>
<proteinExistence type="predicted"/>
<evidence type="ECO:0000313" key="2">
    <source>
        <dbReference type="EMBL" id="KAK7915554.1"/>
    </source>
</evidence>
<protein>
    <submittedName>
        <fullName evidence="2">Uncharacterized protein</fullName>
    </submittedName>
</protein>
<comment type="caution">
    <text evidence="2">The sequence shown here is derived from an EMBL/GenBank/DDBJ whole genome shotgun (WGS) entry which is preliminary data.</text>
</comment>
<dbReference type="EMBL" id="JBBPFD010000008">
    <property type="protein sequence ID" value="KAK7915554.1"/>
    <property type="molecule type" value="Genomic_DNA"/>
</dbReference>
<reference evidence="3" key="1">
    <citation type="submission" date="2024-04" db="EMBL/GenBank/DDBJ databases">
        <title>Salinicola lusitanus LLJ914,a marine bacterium isolated from the Okinawa Trough.</title>
        <authorList>
            <person name="Li J."/>
        </authorList>
    </citation>
    <scope>NUCLEOTIDE SEQUENCE [LARGE SCALE GENOMIC DNA]</scope>
</reference>
<feature type="region of interest" description="Disordered" evidence="1">
    <location>
        <begin position="1"/>
        <end position="32"/>
    </location>
</feature>
<keyword evidence="3" id="KW-1185">Reference proteome</keyword>
<gene>
    <name evidence="2" type="ORF">WMY93_011315</name>
</gene>
<dbReference type="AlphaFoldDB" id="A0AAW0PC88"/>
<dbReference type="Proteomes" id="UP001460270">
    <property type="component" value="Unassembled WGS sequence"/>
</dbReference>
<accession>A0AAW0PC88</accession>